<accession>A0A2S4HKZ6</accession>
<dbReference type="InterPro" id="IPR036291">
    <property type="entry name" value="NAD(P)-bd_dom_sf"/>
</dbReference>
<dbReference type="Proteomes" id="UP000237222">
    <property type="component" value="Unassembled WGS sequence"/>
</dbReference>
<dbReference type="PRINTS" id="PR00080">
    <property type="entry name" value="SDRFAMILY"/>
</dbReference>
<dbReference type="OrthoDB" id="9806974at2"/>
<reference evidence="2" key="1">
    <citation type="submission" date="2018-01" db="EMBL/GenBank/DDBJ databases">
        <authorList>
            <person name="Yu X.-D."/>
        </authorList>
    </citation>
    <scope>NUCLEOTIDE SEQUENCE</scope>
    <source>
        <strain evidence="2">ZX-21</strain>
    </source>
</reference>
<dbReference type="PRINTS" id="PR00081">
    <property type="entry name" value="GDHRDH"/>
</dbReference>
<organism evidence="2 3">
    <name type="scientific">Zhongshania marina</name>
    <dbReference type="NCBI Taxonomy" id="2304603"/>
    <lineage>
        <taxon>Bacteria</taxon>
        <taxon>Pseudomonadati</taxon>
        <taxon>Pseudomonadota</taxon>
        <taxon>Gammaproteobacteria</taxon>
        <taxon>Cellvibrionales</taxon>
        <taxon>Spongiibacteraceae</taxon>
        <taxon>Zhongshania</taxon>
    </lineage>
</organism>
<dbReference type="PANTHER" id="PTHR42760">
    <property type="entry name" value="SHORT-CHAIN DEHYDROGENASES/REDUCTASES FAMILY MEMBER"/>
    <property type="match status" value="1"/>
</dbReference>
<dbReference type="GO" id="GO:0016616">
    <property type="term" value="F:oxidoreductase activity, acting on the CH-OH group of donors, NAD or NADP as acceptor"/>
    <property type="evidence" value="ECO:0007669"/>
    <property type="project" value="TreeGrafter"/>
</dbReference>
<dbReference type="PROSITE" id="PS00061">
    <property type="entry name" value="ADH_SHORT"/>
    <property type="match status" value="1"/>
</dbReference>
<sequence>MWWHGLVLSLFNRSIKQTTIHCAFERFSIARCVVITFDFSQKIVLVTGGSQGIGYAIARGFAEAGAEVHITGTRASTADYGNDLSDFVYHQLDLAEDVGRQRLTEAFSTLDILVNNAGSAELGEYDYRTYLRTIEVNLNSVVDLCYRFYERLCERKGAIINVGSSASFIALRDYPAYTASKSGLLGFTRAIADKWVSRGVRVNLVAPGFIDTKIIDWAKSDTARQAEILRSIPAGRWGKPDEVAATVMFLASPEAAYITGQSIVVDGGLMLR</sequence>
<protein>
    <submittedName>
        <fullName evidence="2">3-oxoacyl-ACP reductase</fullName>
    </submittedName>
</protein>
<dbReference type="Pfam" id="PF13561">
    <property type="entry name" value="adh_short_C2"/>
    <property type="match status" value="1"/>
</dbReference>
<evidence type="ECO:0000256" key="1">
    <source>
        <dbReference type="ARBA" id="ARBA00006484"/>
    </source>
</evidence>
<comment type="similarity">
    <text evidence="1">Belongs to the short-chain dehydrogenases/reductases (SDR) family.</text>
</comment>
<dbReference type="Gene3D" id="3.40.50.720">
    <property type="entry name" value="NAD(P)-binding Rossmann-like Domain"/>
    <property type="match status" value="1"/>
</dbReference>
<comment type="caution">
    <text evidence="2">The sequence shown here is derived from an EMBL/GenBank/DDBJ whole genome shotgun (WGS) entry which is preliminary data.</text>
</comment>
<dbReference type="CDD" id="cd05233">
    <property type="entry name" value="SDR_c"/>
    <property type="match status" value="1"/>
</dbReference>
<dbReference type="FunFam" id="3.40.50.720:FF:000084">
    <property type="entry name" value="Short-chain dehydrogenase reductase"/>
    <property type="match status" value="1"/>
</dbReference>
<dbReference type="InterPro" id="IPR020904">
    <property type="entry name" value="Sc_DH/Rdtase_CS"/>
</dbReference>
<dbReference type="EMBL" id="PQGG01000002">
    <property type="protein sequence ID" value="POP54687.1"/>
    <property type="molecule type" value="Genomic_DNA"/>
</dbReference>
<evidence type="ECO:0000313" key="2">
    <source>
        <dbReference type="EMBL" id="POP54687.1"/>
    </source>
</evidence>
<dbReference type="SUPFAM" id="SSF51735">
    <property type="entry name" value="NAD(P)-binding Rossmann-fold domains"/>
    <property type="match status" value="1"/>
</dbReference>
<name>A0A2S4HKZ6_9GAMM</name>
<gene>
    <name evidence="2" type="ORF">C0068_00265</name>
</gene>
<proteinExistence type="inferred from homology"/>
<dbReference type="AlphaFoldDB" id="A0A2S4HKZ6"/>
<dbReference type="PANTHER" id="PTHR42760:SF132">
    <property type="entry name" value="SHORT-CHAIN DEHYDROGENASE_REDUCTASE FAMILY PROTEIN"/>
    <property type="match status" value="1"/>
</dbReference>
<dbReference type="InterPro" id="IPR002347">
    <property type="entry name" value="SDR_fam"/>
</dbReference>
<evidence type="ECO:0000313" key="3">
    <source>
        <dbReference type="Proteomes" id="UP000237222"/>
    </source>
</evidence>